<organism evidence="1 2">
    <name type="scientific">Fasciolopsis buskii</name>
    <dbReference type="NCBI Taxonomy" id="27845"/>
    <lineage>
        <taxon>Eukaryota</taxon>
        <taxon>Metazoa</taxon>
        <taxon>Spiralia</taxon>
        <taxon>Lophotrochozoa</taxon>
        <taxon>Platyhelminthes</taxon>
        <taxon>Trematoda</taxon>
        <taxon>Digenea</taxon>
        <taxon>Plagiorchiida</taxon>
        <taxon>Echinostomata</taxon>
        <taxon>Echinostomatoidea</taxon>
        <taxon>Fasciolidae</taxon>
        <taxon>Fasciolopsis</taxon>
    </lineage>
</organism>
<dbReference type="InterPro" id="IPR011990">
    <property type="entry name" value="TPR-like_helical_dom_sf"/>
</dbReference>
<dbReference type="EMBL" id="LUCM01002129">
    <property type="protein sequence ID" value="KAA0197822.1"/>
    <property type="molecule type" value="Genomic_DNA"/>
</dbReference>
<dbReference type="InterPro" id="IPR039494">
    <property type="entry name" value="F8A"/>
</dbReference>
<dbReference type="Gene3D" id="1.25.40.10">
    <property type="entry name" value="Tetratricopeptide repeat domain"/>
    <property type="match status" value="1"/>
</dbReference>
<dbReference type="PANTHER" id="PTHR16797:SF4">
    <property type="entry name" value="40-KDA HUNTINGTIN-ASSOCIATED PROTEIN"/>
    <property type="match status" value="1"/>
</dbReference>
<reference evidence="1" key="1">
    <citation type="submission" date="2019-05" db="EMBL/GenBank/DDBJ databases">
        <title>Annotation for the trematode Fasciolopsis buski.</title>
        <authorList>
            <person name="Choi Y.-J."/>
        </authorList>
    </citation>
    <scope>NUCLEOTIDE SEQUENCE</scope>
    <source>
        <strain evidence="1">HT</strain>
        <tissue evidence="1">Whole worm</tissue>
    </source>
</reference>
<dbReference type="SUPFAM" id="SSF48452">
    <property type="entry name" value="TPR-like"/>
    <property type="match status" value="1"/>
</dbReference>
<dbReference type="AlphaFoldDB" id="A0A8E0S5X0"/>
<protein>
    <submittedName>
        <fullName evidence="1">Uncharacterized protein</fullName>
    </submittedName>
</protein>
<evidence type="ECO:0000313" key="2">
    <source>
        <dbReference type="Proteomes" id="UP000728185"/>
    </source>
</evidence>
<sequence>CESSAKNVLSEASSLFTAAQLFIQAEDKLDSINAVSYSENADCATMCLLRAAKIYENGELFTLAANVYIYLCDTLMRRKRWGETLPFLKRASEIVSRDLMCSLQVLRRLAACQLNMHDWPGALNTCLRIQAMIVDPERNGDTFAIELCGHYWVTAEVFRVLLILLTCPSQRLTTKDNQGYSLDRYLVCDERELSGNTQFPHLDEDLFLHLQSLVVSALNFLPDQSRIDYFYSQNVFRITAAYFGVLGWLLKPEMLIIRSVVDSF</sequence>
<dbReference type="GO" id="GO:0099518">
    <property type="term" value="P:vesicle cytoskeletal trafficking"/>
    <property type="evidence" value="ECO:0007669"/>
    <property type="project" value="TreeGrafter"/>
</dbReference>
<accession>A0A8E0S5X0</accession>
<dbReference type="GO" id="GO:0005769">
    <property type="term" value="C:early endosome"/>
    <property type="evidence" value="ECO:0007669"/>
    <property type="project" value="TreeGrafter"/>
</dbReference>
<gene>
    <name evidence="1" type="ORF">FBUS_06009</name>
</gene>
<dbReference type="OrthoDB" id="10249246at2759"/>
<name>A0A8E0S5X0_9TREM</name>
<feature type="non-terminal residue" evidence="1">
    <location>
        <position position="1"/>
    </location>
</feature>
<keyword evidence="2" id="KW-1185">Reference proteome</keyword>
<dbReference type="Proteomes" id="UP000728185">
    <property type="component" value="Unassembled WGS sequence"/>
</dbReference>
<dbReference type="PANTHER" id="PTHR16797">
    <property type="entry name" value="FACTOR VIII-ASSOCIATED GENE 1"/>
    <property type="match status" value="1"/>
</dbReference>
<proteinExistence type="predicted"/>
<comment type="caution">
    <text evidence="1">The sequence shown here is derived from an EMBL/GenBank/DDBJ whole genome shotgun (WGS) entry which is preliminary data.</text>
</comment>
<evidence type="ECO:0000313" key="1">
    <source>
        <dbReference type="EMBL" id="KAA0197822.1"/>
    </source>
</evidence>